<evidence type="ECO:0000256" key="3">
    <source>
        <dbReference type="ARBA" id="ARBA00023269"/>
    </source>
</evidence>
<organism evidence="6 7">
    <name type="scientific">Loxostege sticticalis</name>
    <name type="common">Beet webworm moth</name>
    <dbReference type="NCBI Taxonomy" id="481309"/>
    <lineage>
        <taxon>Eukaryota</taxon>
        <taxon>Metazoa</taxon>
        <taxon>Ecdysozoa</taxon>
        <taxon>Arthropoda</taxon>
        <taxon>Hexapoda</taxon>
        <taxon>Insecta</taxon>
        <taxon>Pterygota</taxon>
        <taxon>Neoptera</taxon>
        <taxon>Endopterygota</taxon>
        <taxon>Lepidoptera</taxon>
        <taxon>Glossata</taxon>
        <taxon>Ditrysia</taxon>
        <taxon>Pyraloidea</taxon>
        <taxon>Crambidae</taxon>
        <taxon>Pyraustinae</taxon>
        <taxon>Loxostege</taxon>
    </lineage>
</organism>
<proteinExistence type="predicted"/>
<feature type="domain" description="Histone H2A C-terminal" evidence="5">
    <location>
        <begin position="21"/>
        <end position="50"/>
    </location>
</feature>
<keyword evidence="3" id="KW-0238">DNA-binding</keyword>
<dbReference type="PRINTS" id="PR00620">
    <property type="entry name" value="HISTONEH2A"/>
</dbReference>
<evidence type="ECO:0000259" key="5">
    <source>
        <dbReference type="Pfam" id="PF16211"/>
    </source>
</evidence>
<evidence type="ECO:0000256" key="4">
    <source>
        <dbReference type="SAM" id="MobiDB-lite"/>
    </source>
</evidence>
<comment type="caution">
    <text evidence="6">The sequence shown here is derived from an EMBL/GenBank/DDBJ whole genome shotgun (WGS) entry which is preliminary data.</text>
</comment>
<reference evidence="6 7" key="1">
    <citation type="submission" date="2024-06" db="EMBL/GenBank/DDBJ databases">
        <title>A chromosome-level genome assembly of beet webworm, Loxostege sticticalis.</title>
        <authorList>
            <person name="Zhang Y."/>
        </authorList>
    </citation>
    <scope>NUCLEOTIDE SEQUENCE [LARGE SCALE GENOMIC DNA]</scope>
    <source>
        <strain evidence="6">AQ028</strain>
        <tissue evidence="6">Male pupae</tissue>
    </source>
</reference>
<dbReference type="SUPFAM" id="SSF47113">
    <property type="entry name" value="Histone-fold"/>
    <property type="match status" value="1"/>
</dbReference>
<dbReference type="Pfam" id="PF16211">
    <property type="entry name" value="Histone_H2A_C"/>
    <property type="match status" value="1"/>
</dbReference>
<dbReference type="EMBL" id="JBEDNZ010000007">
    <property type="protein sequence ID" value="KAL0840772.1"/>
    <property type="molecule type" value="Genomic_DNA"/>
</dbReference>
<evidence type="ECO:0000313" key="6">
    <source>
        <dbReference type="EMBL" id="KAL0840772.1"/>
    </source>
</evidence>
<sequence>MDNHRTRISPRHILLAVRNDDELDKMLQGVTISQGGVMPAIPHQLLPKKTIIQNKSSQDTNTTNISSQEY</sequence>
<dbReference type="Proteomes" id="UP001549921">
    <property type="component" value="Unassembled WGS sequence"/>
</dbReference>
<feature type="region of interest" description="Disordered" evidence="4">
    <location>
        <begin position="51"/>
        <end position="70"/>
    </location>
</feature>
<name>A0ABD0TDC2_LOXSC</name>
<dbReference type="InterPro" id="IPR009072">
    <property type="entry name" value="Histone-fold"/>
</dbReference>
<dbReference type="Gene3D" id="1.10.20.10">
    <property type="entry name" value="Histone, subunit A"/>
    <property type="match status" value="1"/>
</dbReference>
<evidence type="ECO:0000256" key="1">
    <source>
        <dbReference type="ARBA" id="ARBA00004286"/>
    </source>
</evidence>
<accession>A0ABD0TDC2</accession>
<protein>
    <recommendedName>
        <fullName evidence="5">Histone H2A C-terminal domain-containing protein</fullName>
    </recommendedName>
</protein>
<comment type="subcellular location">
    <subcellularLocation>
        <location evidence="1">Chromosome</location>
    </subcellularLocation>
</comment>
<evidence type="ECO:0000313" key="7">
    <source>
        <dbReference type="Proteomes" id="UP001549921"/>
    </source>
</evidence>
<gene>
    <name evidence="6" type="ORF">ABMA28_015955</name>
</gene>
<dbReference type="InterPro" id="IPR032454">
    <property type="entry name" value="Histone_H2A_C"/>
</dbReference>
<keyword evidence="2" id="KW-0158">Chromosome</keyword>
<evidence type="ECO:0000256" key="2">
    <source>
        <dbReference type="ARBA" id="ARBA00022454"/>
    </source>
</evidence>
<dbReference type="PANTHER" id="PTHR23430">
    <property type="entry name" value="HISTONE H2A"/>
    <property type="match status" value="1"/>
</dbReference>
<dbReference type="AlphaFoldDB" id="A0ABD0TDC2"/>
<dbReference type="InterPro" id="IPR002119">
    <property type="entry name" value="Histone_H2A"/>
</dbReference>
<dbReference type="GO" id="GO:0000786">
    <property type="term" value="C:nucleosome"/>
    <property type="evidence" value="ECO:0007669"/>
    <property type="project" value="UniProtKB-KW"/>
</dbReference>
<keyword evidence="3" id="KW-0544">Nucleosome core</keyword>